<evidence type="ECO:0000313" key="4">
    <source>
        <dbReference type="Proteomes" id="UP001517376"/>
    </source>
</evidence>
<feature type="domain" description="AMP-dependent synthetase/ligase" evidence="2">
    <location>
        <begin position="123"/>
        <end position="336"/>
    </location>
</feature>
<keyword evidence="4" id="KW-1185">Reference proteome</keyword>
<sequence length="883" mass="95338">METHVGPFWSALERYGDMPALTGEGVTLSYAALAHAADDWAARARTCLPRAVTRPLVALELGRSLPAITAYLGCLRAGWPVILLAEGEARPDHAIRATYAPNLIVTGPMAHPAAGDPGPAAFCDDLAVLLSTSGTTGASKLVKLSGANLQANAASIIEYLGIRPDDRTITTLPLHYSYGMSVLHTHLSVGARLAVTEAPLTDPSFWALARAQSITSLALVPTQFDLLEKVGLDTATLPHLRTITQAGGRLDPATAQRFARRAQAEGWQLFLMYGQTEAAPRMAYLPPALALSHSDTIGKPIPGGRLWIMGEDGQEITTPGQPGELLYQGPNVMIGYALARADLATARKTDILHTGDVAQRTPEGLFQIVGRRSRFVKLNGLRIGLDEVEATLRREGHRLRVAGDDRGLVLFTETDTGTLARDTAARYGLLRDMVRAQHLPAPPLLPSGKVDYAELHRRADRILSTDPEPEPAPTSPTAAGDLIATLQGILALPDIDPARSFRDLGGGSLAYLEVELHLMKTRGTVPEGWDRLPLRDLARPPAADRPADRLADRLRWQTIGSDVVIRVIAIFWVILLHTTDLVTGGGVFALTILMGYSLARHQVHALTEGRVLRTLDAMLRPLLLAYFTILALLALRVEVDWQWIALVANLPAAFGPAPPASLLEPYWFVAAYAQSILLICLAFTLSPVRRWVAASAFRAGSLVTAALTAVIAVAPFGDLDAAMIRLPLGMIQLAALGWCAAFADTRARKLIVIALATASCLVDWHESGLSVQEAILIPTILLVVIPRLRLPGLLARAFLELGKLSLYIYLLHVPAIYIDYHFVQTTTGLFLSTAVVSTVGAIIARSLLRRLDRRVAPVLQRWLSGTQGARPSHAPEERLPDDA</sequence>
<proteinExistence type="predicted"/>
<keyword evidence="1" id="KW-0472">Membrane</keyword>
<feature type="transmembrane region" description="Helical" evidence="1">
    <location>
        <begin position="722"/>
        <end position="743"/>
    </location>
</feature>
<keyword evidence="1" id="KW-1133">Transmembrane helix</keyword>
<dbReference type="EMBL" id="JAAATW010000002">
    <property type="protein sequence ID" value="NBE08043.1"/>
    <property type="molecule type" value="Genomic_DNA"/>
</dbReference>
<dbReference type="Pfam" id="PF00501">
    <property type="entry name" value="AMP-binding"/>
    <property type="match status" value="1"/>
</dbReference>
<evidence type="ECO:0000313" key="3">
    <source>
        <dbReference type="EMBL" id="NBE08043.1"/>
    </source>
</evidence>
<keyword evidence="1" id="KW-0812">Transmembrane</keyword>
<name>A0ABW9Y6L8_9RHOB</name>
<evidence type="ECO:0000259" key="2">
    <source>
        <dbReference type="Pfam" id="PF00501"/>
    </source>
</evidence>
<dbReference type="RefSeq" id="WP_161767034.1">
    <property type="nucleotide sequence ID" value="NZ_JAAATW010000002.1"/>
</dbReference>
<feature type="transmembrane region" description="Helical" evidence="1">
    <location>
        <begin position="619"/>
        <end position="637"/>
    </location>
</feature>
<dbReference type="PANTHER" id="PTHR45527:SF1">
    <property type="entry name" value="FATTY ACID SYNTHASE"/>
    <property type="match status" value="1"/>
</dbReference>
<reference evidence="4" key="1">
    <citation type="submission" date="2020-01" db="EMBL/GenBank/DDBJ databases">
        <title>Sphingomonas sp. strain CSW-10.</title>
        <authorList>
            <person name="Chen W.-M."/>
        </authorList>
    </citation>
    <scope>NUCLEOTIDE SEQUENCE [LARGE SCALE GENOMIC DNA]</scope>
    <source>
        <strain evidence="4">CCP-1</strain>
    </source>
</reference>
<feature type="transmembrane region" description="Helical" evidence="1">
    <location>
        <begin position="829"/>
        <end position="848"/>
    </location>
</feature>
<feature type="transmembrane region" description="Helical" evidence="1">
    <location>
        <begin position="697"/>
        <end position="716"/>
    </location>
</feature>
<accession>A0ABW9Y6L8</accession>
<feature type="transmembrane region" description="Helical" evidence="1">
    <location>
        <begin position="666"/>
        <end position="685"/>
    </location>
</feature>
<gene>
    <name evidence="3" type="ORF">GU920_10885</name>
</gene>
<evidence type="ECO:0000256" key="1">
    <source>
        <dbReference type="SAM" id="Phobius"/>
    </source>
</evidence>
<dbReference type="PANTHER" id="PTHR45527">
    <property type="entry name" value="NONRIBOSOMAL PEPTIDE SYNTHETASE"/>
    <property type="match status" value="1"/>
</dbReference>
<comment type="caution">
    <text evidence="3">The sequence shown here is derived from an EMBL/GenBank/DDBJ whole genome shotgun (WGS) entry which is preliminary data.</text>
</comment>
<dbReference type="InterPro" id="IPR042099">
    <property type="entry name" value="ANL_N_sf"/>
</dbReference>
<dbReference type="SUPFAM" id="SSF56801">
    <property type="entry name" value="Acetyl-CoA synthetase-like"/>
    <property type="match status" value="1"/>
</dbReference>
<dbReference type="InterPro" id="IPR000873">
    <property type="entry name" value="AMP-dep_synth/lig_dom"/>
</dbReference>
<organism evidence="3 4">
    <name type="scientific">Paragemmobacter ruber</name>
    <dbReference type="NCBI Taxonomy" id="1985673"/>
    <lineage>
        <taxon>Bacteria</taxon>
        <taxon>Pseudomonadati</taxon>
        <taxon>Pseudomonadota</taxon>
        <taxon>Alphaproteobacteria</taxon>
        <taxon>Rhodobacterales</taxon>
        <taxon>Paracoccaceae</taxon>
        <taxon>Paragemmobacter</taxon>
    </lineage>
</organism>
<protein>
    <submittedName>
        <fullName evidence="3">AMP-binding protein</fullName>
    </submittedName>
</protein>
<dbReference type="Proteomes" id="UP001517376">
    <property type="component" value="Unassembled WGS sequence"/>
</dbReference>
<dbReference type="Gene3D" id="3.40.50.12780">
    <property type="entry name" value="N-terminal domain of ligase-like"/>
    <property type="match status" value="1"/>
</dbReference>